<evidence type="ECO:0000313" key="2">
    <source>
        <dbReference type="EMBL" id="MCI22790.1"/>
    </source>
</evidence>
<feature type="non-terminal residue" evidence="2">
    <location>
        <position position="1"/>
    </location>
</feature>
<evidence type="ECO:0000313" key="3">
    <source>
        <dbReference type="Proteomes" id="UP000265520"/>
    </source>
</evidence>
<accession>A0A392QGC1</accession>
<dbReference type="AlphaFoldDB" id="A0A392QGC1"/>
<dbReference type="EMBL" id="LXQA010132367">
    <property type="protein sequence ID" value="MCI22790.1"/>
    <property type="molecule type" value="Genomic_DNA"/>
</dbReference>
<keyword evidence="1" id="KW-0472">Membrane</keyword>
<comment type="caution">
    <text evidence="2">The sequence shown here is derived from an EMBL/GenBank/DDBJ whole genome shotgun (WGS) entry which is preliminary data.</text>
</comment>
<dbReference type="Proteomes" id="UP000265520">
    <property type="component" value="Unassembled WGS sequence"/>
</dbReference>
<proteinExistence type="predicted"/>
<reference evidence="2 3" key="1">
    <citation type="journal article" date="2018" name="Front. Plant Sci.">
        <title>Red Clover (Trifolium pratense) and Zigzag Clover (T. medium) - A Picture of Genomic Similarities and Differences.</title>
        <authorList>
            <person name="Dluhosova J."/>
            <person name="Istvanek J."/>
            <person name="Nedelnik J."/>
            <person name="Repkova J."/>
        </authorList>
    </citation>
    <scope>NUCLEOTIDE SEQUENCE [LARGE SCALE GENOMIC DNA]</scope>
    <source>
        <strain evidence="3">cv. 10/8</strain>
        <tissue evidence="2">Leaf</tissue>
    </source>
</reference>
<sequence length="97" mass="10602">VLLGCFSFVWIWAFVLVSIDLGALWLLACAGEAHLDGACGRFFLVMVIGYGSEMEVMRGCGGCDGSEMGWWWLRRIWVGGDGGCCGDTEVLTGRCWI</sequence>
<feature type="transmembrane region" description="Helical" evidence="1">
    <location>
        <begin position="6"/>
        <end position="27"/>
    </location>
</feature>
<evidence type="ECO:0000256" key="1">
    <source>
        <dbReference type="SAM" id="Phobius"/>
    </source>
</evidence>
<organism evidence="2 3">
    <name type="scientific">Trifolium medium</name>
    <dbReference type="NCBI Taxonomy" id="97028"/>
    <lineage>
        <taxon>Eukaryota</taxon>
        <taxon>Viridiplantae</taxon>
        <taxon>Streptophyta</taxon>
        <taxon>Embryophyta</taxon>
        <taxon>Tracheophyta</taxon>
        <taxon>Spermatophyta</taxon>
        <taxon>Magnoliopsida</taxon>
        <taxon>eudicotyledons</taxon>
        <taxon>Gunneridae</taxon>
        <taxon>Pentapetalae</taxon>
        <taxon>rosids</taxon>
        <taxon>fabids</taxon>
        <taxon>Fabales</taxon>
        <taxon>Fabaceae</taxon>
        <taxon>Papilionoideae</taxon>
        <taxon>50 kb inversion clade</taxon>
        <taxon>NPAAA clade</taxon>
        <taxon>Hologalegina</taxon>
        <taxon>IRL clade</taxon>
        <taxon>Trifolieae</taxon>
        <taxon>Trifolium</taxon>
    </lineage>
</organism>
<protein>
    <submittedName>
        <fullName evidence="2">Uncharacterized protein</fullName>
    </submittedName>
</protein>
<keyword evidence="1" id="KW-0812">Transmembrane</keyword>
<keyword evidence="3" id="KW-1185">Reference proteome</keyword>
<name>A0A392QGC1_9FABA</name>
<keyword evidence="1" id="KW-1133">Transmembrane helix</keyword>